<evidence type="ECO:0000313" key="2">
    <source>
        <dbReference type="EMBL" id="OAG13152.1"/>
    </source>
</evidence>
<feature type="region of interest" description="Disordered" evidence="1">
    <location>
        <begin position="44"/>
        <end position="71"/>
    </location>
</feature>
<keyword evidence="3" id="KW-1185">Reference proteome</keyword>
<evidence type="ECO:0000256" key="1">
    <source>
        <dbReference type="SAM" id="MobiDB-lite"/>
    </source>
</evidence>
<feature type="region of interest" description="Disordered" evidence="1">
    <location>
        <begin position="220"/>
        <end position="250"/>
    </location>
</feature>
<proteinExistence type="predicted"/>
<organism evidence="2 3">
    <name type="scientific">Paraphaeosphaeria sporulosa</name>
    <dbReference type="NCBI Taxonomy" id="1460663"/>
    <lineage>
        <taxon>Eukaryota</taxon>
        <taxon>Fungi</taxon>
        <taxon>Dikarya</taxon>
        <taxon>Ascomycota</taxon>
        <taxon>Pezizomycotina</taxon>
        <taxon>Dothideomycetes</taxon>
        <taxon>Pleosporomycetidae</taxon>
        <taxon>Pleosporales</taxon>
        <taxon>Massarineae</taxon>
        <taxon>Didymosphaeriaceae</taxon>
        <taxon>Paraphaeosphaeria</taxon>
    </lineage>
</organism>
<dbReference type="InParanoid" id="A0A177D1T8"/>
<dbReference type="GeneID" id="28768981"/>
<reference evidence="2 3" key="1">
    <citation type="submission" date="2016-05" db="EMBL/GenBank/DDBJ databases">
        <title>Comparative analysis of secretome profiles of manganese(II)-oxidizing ascomycete fungi.</title>
        <authorList>
            <consortium name="DOE Joint Genome Institute"/>
            <person name="Zeiner C.A."/>
            <person name="Purvine S.O."/>
            <person name="Zink E.M."/>
            <person name="Wu S."/>
            <person name="Pasa-Tolic L."/>
            <person name="Chaput D.L."/>
            <person name="Haridas S."/>
            <person name="Grigoriev I.V."/>
            <person name="Santelli C.M."/>
            <person name="Hansel C.M."/>
        </authorList>
    </citation>
    <scope>NUCLEOTIDE SEQUENCE [LARGE SCALE GENOMIC DNA]</scope>
    <source>
        <strain evidence="2 3">AP3s5-JAC2a</strain>
    </source>
</reference>
<accession>A0A177D1T8</accession>
<feature type="compositionally biased region" description="Basic residues" evidence="1">
    <location>
        <begin position="118"/>
        <end position="128"/>
    </location>
</feature>
<feature type="region of interest" description="Disordered" evidence="1">
    <location>
        <begin position="118"/>
        <end position="157"/>
    </location>
</feature>
<sequence length="250" mass="26829">MHVAAQQNRLSTRQDTLSSVHISTLGSPRCRQCMVAQVNKRLPRSMRASLARGSGGSQSGRTEDTGEREHHRRTIGVLNMAQAGRLRDWAGAGVLHSPAPHVWHVAGSGRSHAASLRTHGHRGLGRGRQRLEGSRRGLTASNHSGRPGGCKSRALAPPSVARHWGPQRLRDLMGQWSGATASAARHSRTVGCLLQRGTMRNRQGRRQPQSQPTRHCCATGSARGAALQPSGRTCATDSSRAGVAVQRSVD</sequence>
<dbReference type="AlphaFoldDB" id="A0A177D1T8"/>
<gene>
    <name evidence="2" type="ORF">CC84DRAFT_184283</name>
</gene>
<name>A0A177D1T8_9PLEO</name>
<evidence type="ECO:0000313" key="3">
    <source>
        <dbReference type="Proteomes" id="UP000077069"/>
    </source>
</evidence>
<dbReference type="EMBL" id="KV441548">
    <property type="protein sequence ID" value="OAG13152.1"/>
    <property type="molecule type" value="Genomic_DNA"/>
</dbReference>
<protein>
    <submittedName>
        <fullName evidence="2">Uncharacterized protein</fullName>
    </submittedName>
</protein>
<feature type="compositionally biased region" description="Polar residues" evidence="1">
    <location>
        <begin position="230"/>
        <end position="239"/>
    </location>
</feature>
<dbReference type="RefSeq" id="XP_018043517.1">
    <property type="nucleotide sequence ID" value="XM_018185495.1"/>
</dbReference>
<dbReference type="Proteomes" id="UP000077069">
    <property type="component" value="Unassembled WGS sequence"/>
</dbReference>